<feature type="region of interest" description="Disordered" evidence="3">
    <location>
        <begin position="368"/>
        <end position="397"/>
    </location>
</feature>
<evidence type="ECO:0000256" key="3">
    <source>
        <dbReference type="SAM" id="MobiDB-lite"/>
    </source>
</evidence>
<dbReference type="EMBL" id="JAAIJR010000148">
    <property type="protein sequence ID" value="NEX23016.1"/>
    <property type="molecule type" value="Genomic_DNA"/>
</dbReference>
<feature type="compositionally biased region" description="Low complexity" evidence="3">
    <location>
        <begin position="56"/>
        <end position="66"/>
    </location>
</feature>
<feature type="compositionally biased region" description="Low complexity" evidence="3">
    <location>
        <begin position="184"/>
        <end position="206"/>
    </location>
</feature>
<feature type="compositionally biased region" description="Low complexity" evidence="3">
    <location>
        <begin position="260"/>
        <end position="273"/>
    </location>
</feature>
<feature type="region of interest" description="Disordered" evidence="3">
    <location>
        <begin position="636"/>
        <end position="755"/>
    </location>
</feature>
<feature type="compositionally biased region" description="Low complexity" evidence="3">
    <location>
        <begin position="707"/>
        <end position="719"/>
    </location>
</feature>
<sequence>MDKTGSNTGLTGREASRARRRAIAAGGKLNRAAPAAATASPRARQRTADRDQAVTRPEAAPEASPRPAAPAPKLERARNRKPVVNQGRERSIQRRERLTRGKAGASTQAAVDLKARTRGLSGRDAAIARRRAIAGADAPAAPVTATPEPPTPTRRERAKAAAAKRESESARPATPERRGRTARARATSAKKVGSSRGRMASMARRAAMADRGKTGVEALGGRSRNAAATTLMRNAGVSSREIAKRVREERCEHGKCGNAGPRPSGRPRPSSRGDAAGAPAKVETSETASGQAVTGTKVGRSVRTTGDEAGSCRGVTGTEYMGAELFQEFCDITPEPAPGRASAVTQTQHGQAMTGSQVNRNAKVTGDETGAGRVLTGTPYTAPGPEGAPPKVQRTETFRGGSVTGSVIGRRERMTGNEPGSCQRVTGDEYLGAEQFRSFCKSDPEPSRGPKVGVDATWHGQQVTGNQVGRSHSVTGDEPGACEIVTGTSYLGAGNLLEHCGPKVAQAMAMRASAPVSAPGAALTGLQPGIDGTMTGAAKGACQSVTGTPYMGRDQAFAVCGEGAEATPGSPDFPQPLHGGNWDAFSVSTPARTAPAKESAGTVTGTAYDSSASRITGPFDMAMDMVTGTENFRLRNGAVTGSGTGRTKAAMPSPATQAPESAPGEPRPRITGEGMDGGSRITGDDWGRNERVTGTEGKSAAGRNPTRRGPPLGAFAGARAFRDAQDRSAPEQHITGSSGSTDRGALVTLSGGARG</sequence>
<evidence type="ECO:0000313" key="5">
    <source>
        <dbReference type="Proteomes" id="UP000471640"/>
    </source>
</evidence>
<dbReference type="Proteomes" id="UP000471640">
    <property type="component" value="Unassembled WGS sequence"/>
</dbReference>
<comment type="similarity">
    <text evidence="2">Belongs to the CsoS2 family.</text>
</comment>
<evidence type="ECO:0000313" key="4">
    <source>
        <dbReference type="EMBL" id="NEX23016.1"/>
    </source>
</evidence>
<keyword evidence="1" id="KW-0677">Repeat</keyword>
<feature type="region of interest" description="Disordered" evidence="3">
    <location>
        <begin position="1"/>
        <end position="116"/>
    </location>
</feature>
<feature type="compositionally biased region" description="Polar residues" evidence="3">
    <location>
        <begin position="1"/>
        <end position="10"/>
    </location>
</feature>
<comment type="caution">
    <text evidence="4">The sequence shown here is derived from an EMBL/GenBank/DDBJ whole genome shotgun (WGS) entry which is preliminary data.</text>
</comment>
<dbReference type="GO" id="GO:0043886">
    <property type="term" value="F:structural constituent of carboxysome shell"/>
    <property type="evidence" value="ECO:0007669"/>
    <property type="project" value="InterPro"/>
</dbReference>
<protein>
    <submittedName>
        <fullName evidence="4">Carboxysome shell protein</fullName>
    </submittedName>
</protein>
<keyword evidence="5" id="KW-1185">Reference proteome</keyword>
<feature type="compositionally biased region" description="Basic and acidic residues" evidence="3">
    <location>
        <begin position="241"/>
        <end position="255"/>
    </location>
</feature>
<dbReference type="Pfam" id="PF12288">
    <property type="entry name" value="CsoS2_M"/>
    <property type="match status" value="2"/>
</dbReference>
<feature type="compositionally biased region" description="Basic and acidic residues" evidence="3">
    <location>
        <begin position="720"/>
        <end position="730"/>
    </location>
</feature>
<feature type="compositionally biased region" description="Basic and acidic residues" evidence="3">
    <location>
        <begin position="682"/>
        <end position="693"/>
    </location>
</feature>
<name>A0A6P1E1S1_9GAMM</name>
<dbReference type="RefSeq" id="WP_164656251.1">
    <property type="nucleotide sequence ID" value="NZ_JAAIJR010000148.1"/>
</dbReference>
<feature type="compositionally biased region" description="Low complexity" evidence="3">
    <location>
        <begin position="31"/>
        <end position="42"/>
    </location>
</feature>
<organism evidence="4 5">
    <name type="scientific">Thiorhodococcus mannitoliphagus</name>
    <dbReference type="NCBI Taxonomy" id="329406"/>
    <lineage>
        <taxon>Bacteria</taxon>
        <taxon>Pseudomonadati</taxon>
        <taxon>Pseudomonadota</taxon>
        <taxon>Gammaproteobacteria</taxon>
        <taxon>Chromatiales</taxon>
        <taxon>Chromatiaceae</taxon>
        <taxon>Thiorhodococcus</taxon>
    </lineage>
</organism>
<reference evidence="5" key="1">
    <citation type="journal article" date="2020" name="Microbiol. Resour. Announc.">
        <title>Draft Genome Sequences of Thiorhodococcus mannitoliphagus and Thiorhodococcus minor, Purple Sulfur Photosynthetic Bacteria in the Gammaproteobacterial Family Chromatiaceae.</title>
        <authorList>
            <person name="Aviles F.A."/>
            <person name="Meyer T.E."/>
            <person name="Kyndt J.A."/>
        </authorList>
    </citation>
    <scope>NUCLEOTIDE SEQUENCE [LARGE SCALE GENOMIC DNA]</scope>
    <source>
        <strain evidence="5">DSM 18266</strain>
    </source>
</reference>
<feature type="compositionally biased region" description="Basic and acidic residues" evidence="3">
    <location>
        <begin position="153"/>
        <end position="179"/>
    </location>
</feature>
<feature type="compositionally biased region" description="Low complexity" evidence="3">
    <location>
        <begin position="133"/>
        <end position="146"/>
    </location>
</feature>
<feature type="region of interest" description="Disordered" evidence="3">
    <location>
        <begin position="133"/>
        <end position="311"/>
    </location>
</feature>
<evidence type="ECO:0000256" key="1">
    <source>
        <dbReference type="ARBA" id="ARBA00022737"/>
    </source>
</evidence>
<gene>
    <name evidence="4" type="ORF">G3480_22400</name>
</gene>
<proteinExistence type="inferred from homology"/>
<evidence type="ECO:0000256" key="2">
    <source>
        <dbReference type="ARBA" id="ARBA00024044"/>
    </source>
</evidence>
<feature type="compositionally biased region" description="Basic and acidic residues" evidence="3">
    <location>
        <begin position="87"/>
        <end position="99"/>
    </location>
</feature>
<dbReference type="AlphaFoldDB" id="A0A6P1E1S1"/>
<feature type="compositionally biased region" description="Polar residues" evidence="3">
    <location>
        <begin position="285"/>
        <end position="294"/>
    </location>
</feature>
<reference evidence="4 5" key="2">
    <citation type="submission" date="2020-02" db="EMBL/GenBank/DDBJ databases">
        <title>Genome sequences of Thiorhodococcus mannitoliphagus and Thiorhodococcus minor, purple sulfur photosynthetic bacteria in the gammaproteobacterial family, Chromatiaceae.</title>
        <authorList>
            <person name="Aviles F.A."/>
            <person name="Meyer T.E."/>
            <person name="Kyndt J.A."/>
        </authorList>
    </citation>
    <scope>NUCLEOTIDE SEQUENCE [LARGE SCALE GENOMIC DNA]</scope>
    <source>
        <strain evidence="4 5">DSM 18266</strain>
    </source>
</reference>
<dbReference type="InterPro" id="IPR020990">
    <property type="entry name" value="CSOS2/2B"/>
</dbReference>
<accession>A0A6P1E1S1</accession>